<evidence type="ECO:0000313" key="1">
    <source>
        <dbReference type="EMBL" id="GAC05140.1"/>
    </source>
</evidence>
<organism evidence="1 2">
    <name type="scientific">Paraglaciecola agarilytica NO2</name>
    <dbReference type="NCBI Taxonomy" id="1125747"/>
    <lineage>
        <taxon>Bacteria</taxon>
        <taxon>Pseudomonadati</taxon>
        <taxon>Pseudomonadota</taxon>
        <taxon>Gammaproteobacteria</taxon>
        <taxon>Alteromonadales</taxon>
        <taxon>Alteromonadaceae</taxon>
        <taxon>Paraglaciecola</taxon>
    </lineage>
</organism>
<proteinExistence type="predicted"/>
<dbReference type="EMBL" id="BAEK01000035">
    <property type="protein sequence ID" value="GAC05140.1"/>
    <property type="molecule type" value="Genomic_DNA"/>
</dbReference>
<reference evidence="1 2" key="1">
    <citation type="journal article" date="2014" name="Environ. Microbiol.">
        <title>Comparative genomics of the marine bacterial genus Glaciecola reveals the high degree of genomic diversity and genomic characteristic for cold adaptation.</title>
        <authorList>
            <person name="Qin Q.L."/>
            <person name="Xie B.B."/>
            <person name="Yu Y."/>
            <person name="Shu Y.L."/>
            <person name="Rong J.C."/>
            <person name="Zhang Y.J."/>
            <person name="Zhao D.L."/>
            <person name="Chen X.L."/>
            <person name="Zhang X.Y."/>
            <person name="Chen B."/>
            <person name="Zhou B.C."/>
            <person name="Zhang Y.Z."/>
        </authorList>
    </citation>
    <scope>NUCLEOTIDE SEQUENCE [LARGE SCALE GENOMIC DNA]</scope>
    <source>
        <strain evidence="1 2">NO2</strain>
    </source>
</reference>
<gene>
    <name evidence="1" type="ORF">GAGA_2288</name>
</gene>
<protein>
    <submittedName>
        <fullName evidence="1">Uncharacterized protein</fullName>
    </submittedName>
</protein>
<sequence>MNNGQNPCFIASVAFHIVVDRPIIRANFHQSIGQVYES</sequence>
<name>A0ABQ0I765_9ALTE</name>
<accession>A0ABQ0I765</accession>
<dbReference type="Proteomes" id="UP000008372">
    <property type="component" value="Unassembled WGS sequence"/>
</dbReference>
<comment type="caution">
    <text evidence="1">The sequence shown here is derived from an EMBL/GenBank/DDBJ whole genome shotgun (WGS) entry which is preliminary data.</text>
</comment>
<keyword evidence="2" id="KW-1185">Reference proteome</keyword>
<evidence type="ECO:0000313" key="2">
    <source>
        <dbReference type="Proteomes" id="UP000008372"/>
    </source>
</evidence>